<dbReference type="STRING" id="3750.A0A498IM54"/>
<sequence>MLALEKLPDMKAVQGGYLQFELTSFCSVPRLCKLKCTCATLGTRIAREKLADIFCWTKSFKTIDASVRVVAIASAGFKLSRTKLVDLIRYSLSTYAELSLEL</sequence>
<dbReference type="AlphaFoldDB" id="A0A498IM54"/>
<protein>
    <submittedName>
        <fullName evidence="1">Uncharacterized protein</fullName>
    </submittedName>
</protein>
<organism evidence="1 2">
    <name type="scientific">Malus domestica</name>
    <name type="common">Apple</name>
    <name type="synonym">Pyrus malus</name>
    <dbReference type="NCBI Taxonomy" id="3750"/>
    <lineage>
        <taxon>Eukaryota</taxon>
        <taxon>Viridiplantae</taxon>
        <taxon>Streptophyta</taxon>
        <taxon>Embryophyta</taxon>
        <taxon>Tracheophyta</taxon>
        <taxon>Spermatophyta</taxon>
        <taxon>Magnoliopsida</taxon>
        <taxon>eudicotyledons</taxon>
        <taxon>Gunneridae</taxon>
        <taxon>Pentapetalae</taxon>
        <taxon>rosids</taxon>
        <taxon>fabids</taxon>
        <taxon>Rosales</taxon>
        <taxon>Rosaceae</taxon>
        <taxon>Amygdaloideae</taxon>
        <taxon>Maleae</taxon>
        <taxon>Malus</taxon>
    </lineage>
</organism>
<evidence type="ECO:0000313" key="2">
    <source>
        <dbReference type="Proteomes" id="UP000290289"/>
    </source>
</evidence>
<name>A0A498IM54_MALDO</name>
<dbReference type="Proteomes" id="UP000290289">
    <property type="component" value="Chromosome 11"/>
</dbReference>
<keyword evidence="2" id="KW-1185">Reference proteome</keyword>
<comment type="caution">
    <text evidence="1">The sequence shown here is derived from an EMBL/GenBank/DDBJ whole genome shotgun (WGS) entry which is preliminary data.</text>
</comment>
<accession>A0A498IM54</accession>
<proteinExistence type="predicted"/>
<gene>
    <name evidence="1" type="ORF">DVH24_003665</name>
</gene>
<dbReference type="EMBL" id="RDQH01000337">
    <property type="protein sequence ID" value="RXH83167.1"/>
    <property type="molecule type" value="Genomic_DNA"/>
</dbReference>
<evidence type="ECO:0000313" key="1">
    <source>
        <dbReference type="EMBL" id="RXH83167.1"/>
    </source>
</evidence>
<reference evidence="1 2" key="1">
    <citation type="submission" date="2018-10" db="EMBL/GenBank/DDBJ databases">
        <title>A high-quality apple genome assembly.</title>
        <authorList>
            <person name="Hu J."/>
        </authorList>
    </citation>
    <scope>NUCLEOTIDE SEQUENCE [LARGE SCALE GENOMIC DNA]</scope>
    <source>
        <strain evidence="2">cv. HFTH1</strain>
        <tissue evidence="1">Young leaf</tissue>
    </source>
</reference>